<protein>
    <submittedName>
        <fullName evidence="2">Transcriptional regulator, MarR family</fullName>
    </submittedName>
</protein>
<feature type="domain" description="HTH marR-type" evidence="1">
    <location>
        <begin position="7"/>
        <end position="147"/>
    </location>
</feature>
<dbReference type="PROSITE" id="PS50995">
    <property type="entry name" value="HTH_MARR_2"/>
    <property type="match status" value="1"/>
</dbReference>
<dbReference type="Pfam" id="PF12802">
    <property type="entry name" value="MarR_2"/>
    <property type="match status" value="1"/>
</dbReference>
<dbReference type="AlphaFoldDB" id="A0A6J4RJS9"/>
<dbReference type="CDD" id="cd00090">
    <property type="entry name" value="HTH_ARSR"/>
    <property type="match status" value="1"/>
</dbReference>
<sequence length="161" mass="18019">MDRERLVDEILMLLPVLARGLGRPDHLEIGELEKRGIPFDATLSPGHVQVLIALGRGPHSIGRLAEAVGVSPPAASQLVDRLSEHGMVERRPDPADRRVVLVDYVPGMQDIARRMMEGRARKLREALGRMTDVEARALLKGLKLLVESFEHAREEKHEPHR</sequence>
<dbReference type="SUPFAM" id="SSF46785">
    <property type="entry name" value="Winged helix' DNA-binding domain"/>
    <property type="match status" value="1"/>
</dbReference>
<reference evidence="2" key="1">
    <citation type="submission" date="2020-02" db="EMBL/GenBank/DDBJ databases">
        <authorList>
            <person name="Meier V. D."/>
        </authorList>
    </citation>
    <scope>NUCLEOTIDE SEQUENCE</scope>
    <source>
        <strain evidence="2">AVDCRST_MAG25</strain>
    </source>
</reference>
<dbReference type="InterPro" id="IPR036390">
    <property type="entry name" value="WH_DNA-bd_sf"/>
</dbReference>
<dbReference type="InterPro" id="IPR039422">
    <property type="entry name" value="MarR/SlyA-like"/>
</dbReference>
<name>A0A6J4RJS9_9ACTN</name>
<dbReference type="InterPro" id="IPR000835">
    <property type="entry name" value="HTH_MarR-typ"/>
</dbReference>
<organism evidence="2">
    <name type="scientific">uncultured Rubrobacteraceae bacterium</name>
    <dbReference type="NCBI Taxonomy" id="349277"/>
    <lineage>
        <taxon>Bacteria</taxon>
        <taxon>Bacillati</taxon>
        <taxon>Actinomycetota</taxon>
        <taxon>Rubrobacteria</taxon>
        <taxon>Rubrobacterales</taxon>
        <taxon>Rubrobacteraceae</taxon>
        <taxon>environmental samples</taxon>
    </lineage>
</organism>
<dbReference type="Gene3D" id="1.10.10.10">
    <property type="entry name" value="Winged helix-like DNA-binding domain superfamily/Winged helix DNA-binding domain"/>
    <property type="match status" value="1"/>
</dbReference>
<gene>
    <name evidence="2" type="ORF">AVDCRST_MAG25-2018</name>
</gene>
<dbReference type="InterPro" id="IPR036388">
    <property type="entry name" value="WH-like_DNA-bd_sf"/>
</dbReference>
<evidence type="ECO:0000259" key="1">
    <source>
        <dbReference type="PROSITE" id="PS50995"/>
    </source>
</evidence>
<dbReference type="PANTHER" id="PTHR33164">
    <property type="entry name" value="TRANSCRIPTIONAL REGULATOR, MARR FAMILY"/>
    <property type="match status" value="1"/>
</dbReference>
<dbReference type="SMART" id="SM00347">
    <property type="entry name" value="HTH_MARR"/>
    <property type="match status" value="1"/>
</dbReference>
<dbReference type="GO" id="GO:0006950">
    <property type="term" value="P:response to stress"/>
    <property type="evidence" value="ECO:0007669"/>
    <property type="project" value="TreeGrafter"/>
</dbReference>
<proteinExistence type="predicted"/>
<dbReference type="EMBL" id="CADCVI010000125">
    <property type="protein sequence ID" value="CAA9470770.1"/>
    <property type="molecule type" value="Genomic_DNA"/>
</dbReference>
<dbReference type="PANTHER" id="PTHR33164:SF43">
    <property type="entry name" value="HTH-TYPE TRANSCRIPTIONAL REPRESSOR YETL"/>
    <property type="match status" value="1"/>
</dbReference>
<dbReference type="InterPro" id="IPR011991">
    <property type="entry name" value="ArsR-like_HTH"/>
</dbReference>
<evidence type="ECO:0000313" key="2">
    <source>
        <dbReference type="EMBL" id="CAA9470770.1"/>
    </source>
</evidence>
<dbReference type="GO" id="GO:0003700">
    <property type="term" value="F:DNA-binding transcription factor activity"/>
    <property type="evidence" value="ECO:0007669"/>
    <property type="project" value="InterPro"/>
</dbReference>
<accession>A0A6J4RJS9</accession>